<evidence type="ECO:0000313" key="1">
    <source>
        <dbReference type="EMBL" id="MBO3085426.1"/>
    </source>
</evidence>
<dbReference type="Proteomes" id="UP000678317">
    <property type="component" value="Unassembled WGS sequence"/>
</dbReference>
<gene>
    <name evidence="1" type="ORF">J4035_12330</name>
</gene>
<dbReference type="SUPFAM" id="SSF48239">
    <property type="entry name" value="Terpenoid cyclases/Protein prenyltransferases"/>
    <property type="match status" value="1"/>
</dbReference>
<accession>A0ABS3SI54</accession>
<dbReference type="InterPro" id="IPR008930">
    <property type="entry name" value="Terpenoid_cyclase/PrenylTrfase"/>
</dbReference>
<dbReference type="EMBL" id="JAGFBM010000006">
    <property type="protein sequence ID" value="MBO3085426.1"/>
    <property type="molecule type" value="Genomic_DNA"/>
</dbReference>
<reference evidence="1 2" key="1">
    <citation type="submission" date="2021-03" db="EMBL/GenBank/DDBJ databases">
        <title>novel species in genus Cellulomonas.</title>
        <authorList>
            <person name="Zhang G."/>
        </authorList>
    </citation>
    <scope>NUCLEOTIDE SEQUENCE [LARGE SCALE GENOMIC DNA]</scope>
    <source>
        <strain evidence="2">zg-ZUI188</strain>
    </source>
</reference>
<proteinExistence type="predicted"/>
<dbReference type="RefSeq" id="WP_208289811.1">
    <property type="nucleotide sequence ID" value="NZ_CP074404.1"/>
</dbReference>
<comment type="caution">
    <text evidence="1">The sequence shown here is derived from an EMBL/GenBank/DDBJ whole genome shotgun (WGS) entry which is preliminary data.</text>
</comment>
<protein>
    <submittedName>
        <fullName evidence="1">Squalene cyclase</fullName>
    </submittedName>
</protein>
<keyword evidence="2" id="KW-1185">Reference proteome</keyword>
<organism evidence="1 2">
    <name type="scientific">Cellulomonas fengjieae</name>
    <dbReference type="NCBI Taxonomy" id="2819978"/>
    <lineage>
        <taxon>Bacteria</taxon>
        <taxon>Bacillati</taxon>
        <taxon>Actinomycetota</taxon>
        <taxon>Actinomycetes</taxon>
        <taxon>Micrococcales</taxon>
        <taxon>Cellulomonadaceae</taxon>
        <taxon>Cellulomonas</taxon>
    </lineage>
</organism>
<evidence type="ECO:0000313" key="2">
    <source>
        <dbReference type="Proteomes" id="UP000678317"/>
    </source>
</evidence>
<name>A0ABS3SI54_9CELL</name>
<sequence length="334" mass="36577">MATDQRLLTWLLDSDPALRWQVERDLAGAPPETWEATRARVATEGFGAELLSKQDADGQWAGGAYFPAGFFGSAEAERPGQPWTATTWALKDLREWGLDASVLTGTAEKIAANSRWEYDDLPYWGGEVDVCINSYTLATGAWLGADVSALAAWFPAHRLTDGGWNCEAEEGRSTRSSFHSTLNALRGTLAYERITGDTSVRAARHAGEEYLLSRHLLYRASTGSPVGDFVGQFVFPNRHRYSALVALDHFRDAALLDGTPPDPRLADAVDVVRAARQPDGTWLQGAPLPGRTWFDVDVPEGESSRWLTLIGARALDWWDQDPARTAGGATGRSR</sequence>